<evidence type="ECO:0000313" key="6">
    <source>
        <dbReference type="Proteomes" id="UP000183417"/>
    </source>
</evidence>
<dbReference type="GeneID" id="94692828"/>
<dbReference type="EMBL" id="FNPE01000013">
    <property type="protein sequence ID" value="SDZ16239.1"/>
    <property type="molecule type" value="Genomic_DNA"/>
</dbReference>
<dbReference type="PROSITE" id="PS51318">
    <property type="entry name" value="TAT"/>
    <property type="match status" value="1"/>
</dbReference>
<dbReference type="GO" id="GO:0005737">
    <property type="term" value="C:cytoplasm"/>
    <property type="evidence" value="ECO:0007669"/>
    <property type="project" value="TreeGrafter"/>
</dbReference>
<dbReference type="PROSITE" id="PS50297">
    <property type="entry name" value="ANK_REP_REGION"/>
    <property type="match status" value="3"/>
</dbReference>
<keyword evidence="7" id="KW-1185">Reference proteome</keyword>
<feature type="repeat" description="ANK" evidence="3">
    <location>
        <begin position="105"/>
        <end position="133"/>
    </location>
</feature>
<dbReference type="AlphaFoldDB" id="A0A1H3QU56"/>
<dbReference type="InterPro" id="IPR006311">
    <property type="entry name" value="TAT_signal"/>
</dbReference>
<reference evidence="4 7" key="2">
    <citation type="submission" date="2020-12" db="EMBL/GenBank/DDBJ databases">
        <title>FDA dAtabase for Regulatory Grade micrObial Sequences (FDA-ARGOS): Supporting development and validation of Infectious Disease Dx tests.</title>
        <authorList>
            <person name="Sproer C."/>
            <person name="Gronow S."/>
            <person name="Severitt S."/>
            <person name="Schroder I."/>
            <person name="Tallon L."/>
            <person name="Sadzewicz L."/>
            <person name="Zhao X."/>
            <person name="Boylan J."/>
            <person name="Ott S."/>
            <person name="Bowen H."/>
            <person name="Vavikolanu K."/>
            <person name="Mehta A."/>
            <person name="Aluvathingal J."/>
            <person name="Nadendla S."/>
            <person name="Lowell S."/>
            <person name="Myers T."/>
            <person name="Yan Y."/>
            <person name="Sichtig H."/>
        </authorList>
    </citation>
    <scope>NUCLEOTIDE SEQUENCE [LARGE SCALE GENOMIC DNA]</scope>
    <source>
        <strain evidence="4 7">FDAARGOS_890</strain>
    </source>
</reference>
<dbReference type="PRINTS" id="PR01415">
    <property type="entry name" value="ANKYRIN"/>
</dbReference>
<dbReference type="Pfam" id="PF00023">
    <property type="entry name" value="Ank"/>
    <property type="match status" value="1"/>
</dbReference>
<dbReference type="Proteomes" id="UP000595064">
    <property type="component" value="Chromosome"/>
</dbReference>
<accession>A0A1H3QU56</accession>
<evidence type="ECO:0000313" key="5">
    <source>
        <dbReference type="EMBL" id="SDZ16239.1"/>
    </source>
</evidence>
<evidence type="ECO:0000256" key="1">
    <source>
        <dbReference type="ARBA" id="ARBA00022737"/>
    </source>
</evidence>
<sequence>MRLNAAAVGRVDRRRWLARAGRALTAVAAAGAGLAHASQYDDYVRAIVSDNERAMVNLIFRGFDPNTRDTRGRPGLVAALHQGSLGVFDVLLKSPGIKVNEASQQGETPLMMACIKGHLDLAKELIRRGADVNRPGWTPLHYATSADLPQTLDIIKLLLDKSAYIDAESPNGTTPLMLAAQYSSEAVVDLLIAEGADVILRNQRGFTAADFARQVDRQYMVDKLTKAIKAERKTQPSRGSW</sequence>
<keyword evidence="1" id="KW-0677">Repeat</keyword>
<dbReference type="Gene3D" id="1.25.40.20">
    <property type="entry name" value="Ankyrin repeat-containing domain"/>
    <property type="match status" value="3"/>
</dbReference>
<dbReference type="SUPFAM" id="SSF48403">
    <property type="entry name" value="Ankyrin repeat"/>
    <property type="match status" value="1"/>
</dbReference>
<evidence type="ECO:0000313" key="4">
    <source>
        <dbReference type="EMBL" id="QPS82766.1"/>
    </source>
</evidence>
<evidence type="ECO:0000256" key="2">
    <source>
        <dbReference type="ARBA" id="ARBA00023043"/>
    </source>
</evidence>
<organism evidence="5 6">
    <name type="scientific">Delftia lacustris</name>
    <dbReference type="NCBI Taxonomy" id="558537"/>
    <lineage>
        <taxon>Bacteria</taxon>
        <taxon>Pseudomonadati</taxon>
        <taxon>Pseudomonadota</taxon>
        <taxon>Betaproteobacteria</taxon>
        <taxon>Burkholderiales</taxon>
        <taxon>Comamonadaceae</taxon>
        <taxon>Delftia</taxon>
    </lineage>
</organism>
<dbReference type="Proteomes" id="UP000183417">
    <property type="component" value="Unassembled WGS sequence"/>
</dbReference>
<dbReference type="InterPro" id="IPR051631">
    <property type="entry name" value="Ankyrin-KH/SAM_domain"/>
</dbReference>
<proteinExistence type="predicted"/>
<dbReference type="InterPro" id="IPR002110">
    <property type="entry name" value="Ankyrin_rpt"/>
</dbReference>
<evidence type="ECO:0000256" key="3">
    <source>
        <dbReference type="PROSITE-ProRule" id="PRU00023"/>
    </source>
</evidence>
<evidence type="ECO:0000313" key="7">
    <source>
        <dbReference type="Proteomes" id="UP000595064"/>
    </source>
</evidence>
<feature type="repeat" description="ANK" evidence="3">
    <location>
        <begin position="171"/>
        <end position="203"/>
    </location>
</feature>
<gene>
    <name evidence="4" type="ORF">I6G47_06710</name>
    <name evidence="5" type="ORF">SAMN05421547_113111</name>
</gene>
<dbReference type="PROSITE" id="PS50088">
    <property type="entry name" value="ANK_REPEAT"/>
    <property type="match status" value="3"/>
</dbReference>
<feature type="repeat" description="ANK" evidence="3">
    <location>
        <begin position="135"/>
        <end position="170"/>
    </location>
</feature>
<dbReference type="SMART" id="SM00248">
    <property type="entry name" value="ANK"/>
    <property type="match status" value="4"/>
</dbReference>
<protein>
    <submittedName>
        <fullName evidence="4">Ankyrin repeat domain-containing protein</fullName>
    </submittedName>
</protein>
<dbReference type="KEGG" id="dla:I6G47_06710"/>
<dbReference type="InterPro" id="IPR036770">
    <property type="entry name" value="Ankyrin_rpt-contain_sf"/>
</dbReference>
<dbReference type="EMBL" id="CP065748">
    <property type="protein sequence ID" value="QPS82766.1"/>
    <property type="molecule type" value="Genomic_DNA"/>
</dbReference>
<dbReference type="PANTHER" id="PTHR23206:SF7">
    <property type="entry name" value="PROTEIN KINASE DOMAIN-CONTAINING PROTEIN"/>
    <property type="match status" value="1"/>
</dbReference>
<dbReference type="Pfam" id="PF12796">
    <property type="entry name" value="Ank_2"/>
    <property type="match status" value="1"/>
</dbReference>
<name>A0A1H3QU56_9BURK</name>
<keyword evidence="2 3" id="KW-0040">ANK repeat</keyword>
<reference evidence="5 6" key="1">
    <citation type="submission" date="2016-10" db="EMBL/GenBank/DDBJ databases">
        <authorList>
            <person name="de Groot N.N."/>
        </authorList>
    </citation>
    <scope>NUCLEOTIDE SEQUENCE [LARGE SCALE GENOMIC DNA]</scope>
    <source>
        <strain evidence="5 6">LMG 24775</strain>
    </source>
</reference>
<dbReference type="PANTHER" id="PTHR23206">
    <property type="entry name" value="MASK PROTEIN"/>
    <property type="match status" value="1"/>
</dbReference>
<dbReference type="RefSeq" id="WP_016446821.1">
    <property type="nucleotide sequence ID" value="NZ_CP065748.1"/>
</dbReference>